<dbReference type="AlphaFoldDB" id="A0A2Z2KAT0"/>
<dbReference type="RefSeq" id="WP_087916605.1">
    <property type="nucleotide sequence ID" value="NZ_CP021780.1"/>
</dbReference>
<proteinExistence type="predicted"/>
<dbReference type="Proteomes" id="UP000249890">
    <property type="component" value="Chromosome"/>
</dbReference>
<dbReference type="KEGG" id="pdh:B9T62_18545"/>
<reference evidence="1 2" key="1">
    <citation type="submission" date="2017-06" db="EMBL/GenBank/DDBJ databases">
        <title>Complete genome sequence of Paenibacillus donghaensis KCTC 13049T isolated from East Sea sediment, South Korea.</title>
        <authorList>
            <person name="Jung B.K."/>
            <person name="Hong S.-J."/>
            <person name="Shin J.-H."/>
        </authorList>
    </citation>
    <scope>NUCLEOTIDE SEQUENCE [LARGE SCALE GENOMIC DNA]</scope>
    <source>
        <strain evidence="1 2">KCTC 13049</strain>
    </source>
</reference>
<sequence length="88" mass="9924">MIVLSKACAISKEGKKLSETEDMDGATHILIVSNQYKKLRGCNFNEGELYEIGRRYGNDIFSNGDIYIMDEDGIEFSGWGVIDTAFYK</sequence>
<keyword evidence="2" id="KW-1185">Reference proteome</keyword>
<accession>A0A2Z2KAT0</accession>
<protein>
    <submittedName>
        <fullName evidence="1">Uncharacterized protein</fullName>
    </submittedName>
</protein>
<evidence type="ECO:0000313" key="2">
    <source>
        <dbReference type="Proteomes" id="UP000249890"/>
    </source>
</evidence>
<name>A0A2Z2KAT0_9BACL</name>
<gene>
    <name evidence="1" type="ORF">B9T62_18545</name>
</gene>
<dbReference type="EMBL" id="CP021780">
    <property type="protein sequence ID" value="ASA22607.1"/>
    <property type="molecule type" value="Genomic_DNA"/>
</dbReference>
<evidence type="ECO:0000313" key="1">
    <source>
        <dbReference type="EMBL" id="ASA22607.1"/>
    </source>
</evidence>
<organism evidence="1 2">
    <name type="scientific">Paenibacillus donghaensis</name>
    <dbReference type="NCBI Taxonomy" id="414771"/>
    <lineage>
        <taxon>Bacteria</taxon>
        <taxon>Bacillati</taxon>
        <taxon>Bacillota</taxon>
        <taxon>Bacilli</taxon>
        <taxon>Bacillales</taxon>
        <taxon>Paenibacillaceae</taxon>
        <taxon>Paenibacillus</taxon>
    </lineage>
</organism>